<dbReference type="PANTHER" id="PTHR11046:SF0">
    <property type="entry name" value="OLIGORIBONUCLEASE, MITOCHONDRIAL"/>
    <property type="match status" value="1"/>
</dbReference>
<evidence type="ECO:0000313" key="7">
    <source>
        <dbReference type="Proteomes" id="UP000664169"/>
    </source>
</evidence>
<dbReference type="EMBL" id="CAJPDQ010000002">
    <property type="protein sequence ID" value="CAF9905718.1"/>
    <property type="molecule type" value="Genomic_DNA"/>
</dbReference>
<accession>A0A8H3EI36</accession>
<evidence type="ECO:0000256" key="4">
    <source>
        <dbReference type="ARBA" id="ARBA00022839"/>
    </source>
</evidence>
<evidence type="ECO:0000256" key="3">
    <source>
        <dbReference type="ARBA" id="ARBA00022801"/>
    </source>
</evidence>
<dbReference type="CDD" id="cd06135">
    <property type="entry name" value="Orn"/>
    <property type="match status" value="1"/>
</dbReference>
<keyword evidence="2" id="KW-0540">Nuclease</keyword>
<dbReference type="Gene3D" id="3.30.420.10">
    <property type="entry name" value="Ribonuclease H-like superfamily/Ribonuclease H"/>
    <property type="match status" value="1"/>
</dbReference>
<comment type="caution">
    <text evidence="6">The sequence shown here is derived from an EMBL/GenBank/DDBJ whole genome shotgun (WGS) entry which is preliminary data.</text>
</comment>
<dbReference type="InterPro" id="IPR012337">
    <property type="entry name" value="RNaseH-like_sf"/>
</dbReference>
<dbReference type="GO" id="GO:0000175">
    <property type="term" value="F:3'-5'-RNA exonuclease activity"/>
    <property type="evidence" value="ECO:0007669"/>
    <property type="project" value="InterPro"/>
</dbReference>
<keyword evidence="3" id="KW-0378">Hydrolase</keyword>
<evidence type="ECO:0000256" key="1">
    <source>
        <dbReference type="ARBA" id="ARBA00009921"/>
    </source>
</evidence>
<reference evidence="6" key="1">
    <citation type="submission" date="2021-03" db="EMBL/GenBank/DDBJ databases">
        <authorList>
            <person name="Tagirdzhanova G."/>
        </authorList>
    </citation>
    <scope>NUCLEOTIDE SEQUENCE</scope>
</reference>
<dbReference type="InterPro" id="IPR036397">
    <property type="entry name" value="RNaseH_sf"/>
</dbReference>
<evidence type="ECO:0000256" key="2">
    <source>
        <dbReference type="ARBA" id="ARBA00022722"/>
    </source>
</evidence>
<dbReference type="GO" id="GO:0005739">
    <property type="term" value="C:mitochondrion"/>
    <property type="evidence" value="ECO:0007669"/>
    <property type="project" value="TreeGrafter"/>
</dbReference>
<dbReference type="NCBIfam" id="NF003765">
    <property type="entry name" value="PRK05359.1"/>
    <property type="match status" value="1"/>
</dbReference>
<dbReference type="OrthoDB" id="270189at2759"/>
<dbReference type="SMART" id="SM00479">
    <property type="entry name" value="EXOIII"/>
    <property type="match status" value="1"/>
</dbReference>
<protein>
    <recommendedName>
        <fullName evidence="5">Exonuclease domain-containing protein</fullName>
    </recommendedName>
</protein>
<gene>
    <name evidence="6" type="ORF">GOMPHAMPRED_003337</name>
</gene>
<organism evidence="6 7">
    <name type="scientific">Gomphillus americanus</name>
    <dbReference type="NCBI Taxonomy" id="1940652"/>
    <lineage>
        <taxon>Eukaryota</taxon>
        <taxon>Fungi</taxon>
        <taxon>Dikarya</taxon>
        <taxon>Ascomycota</taxon>
        <taxon>Pezizomycotina</taxon>
        <taxon>Lecanoromycetes</taxon>
        <taxon>OSLEUM clade</taxon>
        <taxon>Ostropomycetidae</taxon>
        <taxon>Ostropales</taxon>
        <taxon>Graphidaceae</taxon>
        <taxon>Gomphilloideae</taxon>
        <taxon>Gomphillus</taxon>
    </lineage>
</organism>
<dbReference type="Proteomes" id="UP000664169">
    <property type="component" value="Unassembled WGS sequence"/>
</dbReference>
<dbReference type="InterPro" id="IPR013520">
    <property type="entry name" value="Ribonucl_H"/>
</dbReference>
<dbReference type="PANTHER" id="PTHR11046">
    <property type="entry name" value="OLIGORIBONUCLEASE, MITOCHONDRIAL"/>
    <property type="match status" value="1"/>
</dbReference>
<proteinExistence type="inferred from homology"/>
<feature type="domain" description="Exonuclease" evidence="5">
    <location>
        <begin position="1"/>
        <end position="171"/>
    </location>
</feature>
<dbReference type="Pfam" id="PF00929">
    <property type="entry name" value="RNase_T"/>
    <property type="match status" value="1"/>
</dbReference>
<dbReference type="InterPro" id="IPR022894">
    <property type="entry name" value="Oligoribonuclease"/>
</dbReference>
<evidence type="ECO:0000313" key="6">
    <source>
        <dbReference type="EMBL" id="CAF9905718.1"/>
    </source>
</evidence>
<dbReference type="GO" id="GO:0003676">
    <property type="term" value="F:nucleic acid binding"/>
    <property type="evidence" value="ECO:0007669"/>
    <property type="project" value="InterPro"/>
</dbReference>
<dbReference type="SUPFAM" id="SSF53098">
    <property type="entry name" value="Ribonuclease H-like"/>
    <property type="match status" value="1"/>
</dbReference>
<sequence length="180" mass="20219">MTGLNTESDKIMSLCCMITDANLNIYDDKGYEAIIHHDKETLDKMDAWCTKTHGHSGLTKACLESTTTAELAADQLLRYIKVFVPEHNSALLAGNSVHADKGFLSKPPYNHVLKHLHHRIFDVSTLKEAARRWASDSILAAVPQKQNLHQAREDILESIEEARYYRKVLFGEQETLAGGD</sequence>
<comment type="similarity">
    <text evidence="1">Belongs to the oligoribonuclease family.</text>
</comment>
<keyword evidence="4" id="KW-0269">Exonuclease</keyword>
<name>A0A8H3EI36_9LECA</name>
<dbReference type="AlphaFoldDB" id="A0A8H3EI36"/>
<evidence type="ECO:0000259" key="5">
    <source>
        <dbReference type="SMART" id="SM00479"/>
    </source>
</evidence>
<keyword evidence="7" id="KW-1185">Reference proteome</keyword>